<evidence type="ECO:0000313" key="1">
    <source>
        <dbReference type="EMBL" id="WGK94197.1"/>
    </source>
</evidence>
<name>A0ABY8N7F0_9FLAO</name>
<proteinExistence type="predicted"/>
<keyword evidence="2" id="KW-1185">Reference proteome</keyword>
<dbReference type="RefSeq" id="WP_264533075.1">
    <property type="nucleotide sequence ID" value="NZ_CP092332.1"/>
</dbReference>
<sequence>MTNNELSHRVNNAIILLTEGHTFKIGDLTFDAKDEHHFSVTGWTLCNDIKNLTKQSALDEINETKTLFNKMISVSPKLTNFIKDRQIKYSLGYDYGMGGIEICNETNGQIKWTIELE</sequence>
<protein>
    <recommendedName>
        <fullName evidence="3">Phage protein</fullName>
    </recommendedName>
</protein>
<reference evidence="1 2" key="1">
    <citation type="submission" date="2023-06" db="EMBL/GenBank/DDBJ databases">
        <title>Complete Genome Sequence of Flavobacterium keumense K3R-10.</title>
        <authorList>
            <person name="Jeong H."/>
            <person name="Jhang S.Y."/>
            <person name="Kim J.N."/>
        </authorList>
    </citation>
    <scope>NUCLEOTIDE SEQUENCE [LARGE SCALE GENOMIC DNA]</scope>
    <source>
        <strain evidence="1 2">K3R-10</strain>
    </source>
</reference>
<evidence type="ECO:0000313" key="2">
    <source>
        <dbReference type="Proteomes" id="UP001232117"/>
    </source>
</evidence>
<gene>
    <name evidence="1" type="ORF">MG292_08920</name>
</gene>
<dbReference type="Proteomes" id="UP001232117">
    <property type="component" value="Chromosome"/>
</dbReference>
<organism evidence="1 2">
    <name type="scientific">Flavobacterium keumense</name>
    <dbReference type="NCBI Taxonomy" id="1306518"/>
    <lineage>
        <taxon>Bacteria</taxon>
        <taxon>Pseudomonadati</taxon>
        <taxon>Bacteroidota</taxon>
        <taxon>Flavobacteriia</taxon>
        <taxon>Flavobacteriales</taxon>
        <taxon>Flavobacteriaceae</taxon>
        <taxon>Flavobacterium</taxon>
    </lineage>
</organism>
<accession>A0ABY8N7F0</accession>
<evidence type="ECO:0008006" key="3">
    <source>
        <dbReference type="Google" id="ProtNLM"/>
    </source>
</evidence>
<dbReference type="EMBL" id="CP092332">
    <property type="protein sequence ID" value="WGK94197.1"/>
    <property type="molecule type" value="Genomic_DNA"/>
</dbReference>